<dbReference type="EMBL" id="CAEZUO010000112">
    <property type="protein sequence ID" value="CAB4617455.1"/>
    <property type="molecule type" value="Genomic_DNA"/>
</dbReference>
<feature type="region of interest" description="Disordered" evidence="5">
    <location>
        <begin position="15"/>
        <end position="60"/>
    </location>
</feature>
<dbReference type="Pfam" id="PF04542">
    <property type="entry name" value="Sigma70_r2"/>
    <property type="match status" value="1"/>
</dbReference>
<evidence type="ECO:0000256" key="4">
    <source>
        <dbReference type="ARBA" id="ARBA00023163"/>
    </source>
</evidence>
<dbReference type="InterPro" id="IPR036388">
    <property type="entry name" value="WH-like_DNA-bd_sf"/>
</dbReference>
<evidence type="ECO:0000313" key="9">
    <source>
        <dbReference type="EMBL" id="CAB4932869.1"/>
    </source>
</evidence>
<dbReference type="GO" id="GO:0006352">
    <property type="term" value="P:DNA-templated transcription initiation"/>
    <property type="evidence" value="ECO:0007669"/>
    <property type="project" value="InterPro"/>
</dbReference>
<dbReference type="Gene3D" id="1.10.10.10">
    <property type="entry name" value="Winged helix-like DNA-binding domain superfamily/Winged helix DNA-binding domain"/>
    <property type="match status" value="1"/>
</dbReference>
<evidence type="ECO:0000256" key="3">
    <source>
        <dbReference type="ARBA" id="ARBA00023082"/>
    </source>
</evidence>
<dbReference type="AlphaFoldDB" id="A0A6J7IPG2"/>
<dbReference type="InterPro" id="IPR039425">
    <property type="entry name" value="RNA_pol_sigma-70-like"/>
</dbReference>
<organism evidence="9">
    <name type="scientific">freshwater metagenome</name>
    <dbReference type="NCBI Taxonomy" id="449393"/>
    <lineage>
        <taxon>unclassified sequences</taxon>
        <taxon>metagenomes</taxon>
        <taxon>ecological metagenomes</taxon>
    </lineage>
</organism>
<dbReference type="InterPro" id="IPR013325">
    <property type="entry name" value="RNA_pol_sigma_r2"/>
</dbReference>
<feature type="compositionally biased region" description="Basic and acidic residues" evidence="5">
    <location>
        <begin position="135"/>
        <end position="155"/>
    </location>
</feature>
<reference evidence="9" key="1">
    <citation type="submission" date="2020-05" db="EMBL/GenBank/DDBJ databases">
        <authorList>
            <person name="Chiriac C."/>
            <person name="Salcher M."/>
            <person name="Ghai R."/>
            <person name="Kavagutti S V."/>
        </authorList>
    </citation>
    <scope>NUCLEOTIDE SEQUENCE</scope>
</reference>
<proteinExistence type="inferred from homology"/>
<dbReference type="GO" id="GO:0016987">
    <property type="term" value="F:sigma factor activity"/>
    <property type="evidence" value="ECO:0007669"/>
    <property type="project" value="UniProtKB-KW"/>
</dbReference>
<dbReference type="EMBL" id="CAFBNA010000050">
    <property type="protein sequence ID" value="CAB4932869.1"/>
    <property type="molecule type" value="Genomic_DNA"/>
</dbReference>
<dbReference type="SUPFAM" id="SSF88946">
    <property type="entry name" value="Sigma2 domain of RNA polymerase sigma factors"/>
    <property type="match status" value="1"/>
</dbReference>
<evidence type="ECO:0000256" key="5">
    <source>
        <dbReference type="SAM" id="MobiDB-lite"/>
    </source>
</evidence>
<dbReference type="Gene3D" id="1.10.1740.10">
    <property type="match status" value="1"/>
</dbReference>
<accession>A0A6J7IPG2</accession>
<dbReference type="NCBIfam" id="TIGR02937">
    <property type="entry name" value="sigma70-ECF"/>
    <property type="match status" value="1"/>
</dbReference>
<comment type="similarity">
    <text evidence="1">Belongs to the sigma-70 factor family. ECF subfamily.</text>
</comment>
<evidence type="ECO:0000256" key="1">
    <source>
        <dbReference type="ARBA" id="ARBA00010641"/>
    </source>
</evidence>
<gene>
    <name evidence="8" type="ORF">UFOPK1827_01711</name>
    <name evidence="9" type="ORF">UFOPK3708_00946</name>
</gene>
<dbReference type="SUPFAM" id="SSF88659">
    <property type="entry name" value="Sigma3 and sigma4 domains of RNA polymerase sigma factors"/>
    <property type="match status" value="1"/>
</dbReference>
<evidence type="ECO:0000259" key="7">
    <source>
        <dbReference type="Pfam" id="PF08281"/>
    </source>
</evidence>
<evidence type="ECO:0000313" key="8">
    <source>
        <dbReference type="EMBL" id="CAB4617455.1"/>
    </source>
</evidence>
<feature type="compositionally biased region" description="Low complexity" evidence="5">
    <location>
        <begin position="42"/>
        <end position="52"/>
    </location>
</feature>
<dbReference type="InterPro" id="IPR007627">
    <property type="entry name" value="RNA_pol_sigma70_r2"/>
</dbReference>
<dbReference type="InterPro" id="IPR013324">
    <property type="entry name" value="RNA_pol_sigma_r3/r4-like"/>
</dbReference>
<feature type="region of interest" description="Disordered" evidence="5">
    <location>
        <begin position="135"/>
        <end position="163"/>
    </location>
</feature>
<keyword evidence="4" id="KW-0804">Transcription</keyword>
<evidence type="ECO:0000259" key="6">
    <source>
        <dbReference type="Pfam" id="PF04542"/>
    </source>
</evidence>
<protein>
    <submittedName>
        <fullName evidence="9">Unannotated protein</fullName>
    </submittedName>
</protein>
<sequence length="236" mass="26074">MTITGFAHRFQSLETQHFPDPTPHFPGSVTPFAPKHMDRSSETTTPGPSTSGAPDVSDINGVLRRDQAALSRIYDRLGGAVFGMCRQVLCDDGLAQDVAQEVFLRLWNEPKRFDAERGPLRSFLLREARSRSIEKVRSEEARSQRETRSELRERPIAPNAESDALQSLTSDAVRGALLQLPEVERSAIVLAYYGGHSYREVATLLGTPEGTIKSRIRSGLSKLSSLLTIDGLEVEP</sequence>
<feature type="domain" description="RNA polymerase sigma factor 70 region 4 type 2" evidence="7">
    <location>
        <begin position="171"/>
        <end position="223"/>
    </location>
</feature>
<feature type="domain" description="RNA polymerase sigma-70 region 2" evidence="6">
    <location>
        <begin position="74"/>
        <end position="140"/>
    </location>
</feature>
<dbReference type="CDD" id="cd06171">
    <property type="entry name" value="Sigma70_r4"/>
    <property type="match status" value="1"/>
</dbReference>
<keyword evidence="2" id="KW-0805">Transcription regulation</keyword>
<dbReference type="PANTHER" id="PTHR43133">
    <property type="entry name" value="RNA POLYMERASE ECF-TYPE SIGMA FACTO"/>
    <property type="match status" value="1"/>
</dbReference>
<evidence type="ECO:0000256" key="2">
    <source>
        <dbReference type="ARBA" id="ARBA00023015"/>
    </source>
</evidence>
<dbReference type="InterPro" id="IPR013249">
    <property type="entry name" value="RNA_pol_sigma70_r4_t2"/>
</dbReference>
<dbReference type="InterPro" id="IPR014284">
    <property type="entry name" value="RNA_pol_sigma-70_dom"/>
</dbReference>
<keyword evidence="3" id="KW-0731">Sigma factor</keyword>
<dbReference type="Pfam" id="PF08281">
    <property type="entry name" value="Sigma70_r4_2"/>
    <property type="match status" value="1"/>
</dbReference>
<name>A0A6J7IPG2_9ZZZZ</name>
<dbReference type="GO" id="GO:0003677">
    <property type="term" value="F:DNA binding"/>
    <property type="evidence" value="ECO:0007669"/>
    <property type="project" value="InterPro"/>
</dbReference>
<dbReference type="PANTHER" id="PTHR43133:SF62">
    <property type="entry name" value="RNA POLYMERASE SIGMA FACTOR SIGZ"/>
    <property type="match status" value="1"/>
</dbReference>